<dbReference type="Proteomes" id="UP001152300">
    <property type="component" value="Unassembled WGS sequence"/>
</dbReference>
<comment type="caution">
    <text evidence="2">The sequence shown here is derived from an EMBL/GenBank/DDBJ whole genome shotgun (WGS) entry which is preliminary data.</text>
</comment>
<reference evidence="2" key="1">
    <citation type="submission" date="2022-11" db="EMBL/GenBank/DDBJ databases">
        <title>Genome Resource of Sclerotinia nivalis Strain SnTB1, a Plant Pathogen Isolated from American Ginseng.</title>
        <authorList>
            <person name="Fan S."/>
        </authorList>
    </citation>
    <scope>NUCLEOTIDE SEQUENCE</scope>
    <source>
        <strain evidence="2">SnTB1</strain>
    </source>
</reference>
<evidence type="ECO:0000259" key="1">
    <source>
        <dbReference type="Pfam" id="PF00646"/>
    </source>
</evidence>
<dbReference type="OrthoDB" id="1638493at2759"/>
<accession>A0A9X0DHC4</accession>
<sequence>MSIAMLSTELLQRIYEYSDLIDILHLSQTSKRNYNALRGRRLPLLRQALDDEYGPIPSLVKLVISDGSTKGNSAIGTEKRRNIALDRILQVPDEPYLSVQLLSKMVKFGRVASRWVEIFPQFKWRLDYQNRRFLWPHEQRRLRRAIYNYWTYSNLFHDDIYTKFNSDPPSGRSATWWNPTPPPPEIISDPRLRLIQSFTTIEIVQLNEFLQHVVKLIELDLYPSDSTIQAQQNFTSQAVEKIAWGDGGQYRFLVKSLLRYNPLDLVYLYDQTFTKLERAEYMNAQGPGSGINSNAPATLDDAITFIIERRRRNDISYLQPYTTHRFHHVMYQSRDSCIQGENGIADHPHEENYSRDHPFNNDGTIVLSTDEHE</sequence>
<feature type="domain" description="F-box" evidence="1">
    <location>
        <begin position="6"/>
        <end position="42"/>
    </location>
</feature>
<gene>
    <name evidence="2" type="ORF">OCU04_009441</name>
</gene>
<protein>
    <recommendedName>
        <fullName evidence="1">F-box domain-containing protein</fullName>
    </recommendedName>
</protein>
<dbReference type="AlphaFoldDB" id="A0A9X0DHC4"/>
<evidence type="ECO:0000313" key="2">
    <source>
        <dbReference type="EMBL" id="KAJ8061637.1"/>
    </source>
</evidence>
<name>A0A9X0DHC4_9HELO</name>
<dbReference type="InterPro" id="IPR001810">
    <property type="entry name" value="F-box_dom"/>
</dbReference>
<evidence type="ECO:0000313" key="3">
    <source>
        <dbReference type="Proteomes" id="UP001152300"/>
    </source>
</evidence>
<organism evidence="2 3">
    <name type="scientific">Sclerotinia nivalis</name>
    <dbReference type="NCBI Taxonomy" id="352851"/>
    <lineage>
        <taxon>Eukaryota</taxon>
        <taxon>Fungi</taxon>
        <taxon>Dikarya</taxon>
        <taxon>Ascomycota</taxon>
        <taxon>Pezizomycotina</taxon>
        <taxon>Leotiomycetes</taxon>
        <taxon>Helotiales</taxon>
        <taxon>Sclerotiniaceae</taxon>
        <taxon>Sclerotinia</taxon>
    </lineage>
</organism>
<dbReference type="CDD" id="cd09917">
    <property type="entry name" value="F-box_SF"/>
    <property type="match status" value="1"/>
</dbReference>
<keyword evidence="3" id="KW-1185">Reference proteome</keyword>
<dbReference type="EMBL" id="JAPEIS010000011">
    <property type="protein sequence ID" value="KAJ8061637.1"/>
    <property type="molecule type" value="Genomic_DNA"/>
</dbReference>
<dbReference type="Pfam" id="PF00646">
    <property type="entry name" value="F-box"/>
    <property type="match status" value="1"/>
</dbReference>
<proteinExistence type="predicted"/>